<dbReference type="SUPFAM" id="SSF54427">
    <property type="entry name" value="NTF2-like"/>
    <property type="match status" value="1"/>
</dbReference>
<evidence type="ECO:0000313" key="4">
    <source>
        <dbReference type="Proteomes" id="UP000054911"/>
    </source>
</evidence>
<accession>A0A158D0T8</accession>
<dbReference type="NCBIfam" id="TIGR03232">
    <property type="entry name" value="benzo_1_2_benB"/>
    <property type="match status" value="1"/>
</dbReference>
<dbReference type="STRING" id="1777141.AWB80_06084"/>
<dbReference type="PANTHER" id="PTHR41534:SF1">
    <property type="entry name" value="BLR3401 PROTEIN"/>
    <property type="match status" value="1"/>
</dbReference>
<comment type="similarity">
    <text evidence="1">Belongs to the bacterial ring-hydroxylating dioxygenase beta subunit family.</text>
</comment>
<dbReference type="InterPro" id="IPR032710">
    <property type="entry name" value="NTF2-like_dom_sf"/>
</dbReference>
<dbReference type="Gene3D" id="3.10.450.50">
    <property type="match status" value="1"/>
</dbReference>
<dbReference type="RefSeq" id="WP_061178429.1">
    <property type="nucleotide sequence ID" value="NZ_FCOE02000029.1"/>
</dbReference>
<protein>
    <submittedName>
        <fullName evidence="3">Benzoate 1,2-dioxygenase subunit beta</fullName>
    </submittedName>
</protein>
<dbReference type="Proteomes" id="UP000054911">
    <property type="component" value="Unassembled WGS sequence"/>
</dbReference>
<comment type="caution">
    <text evidence="3">The sequence shown here is derived from an EMBL/GenBank/DDBJ whole genome shotgun (WGS) entry which is preliminary data.</text>
</comment>
<dbReference type="GO" id="GO:0019380">
    <property type="term" value="P:3-phenylpropionate catabolic process"/>
    <property type="evidence" value="ECO:0007669"/>
    <property type="project" value="TreeGrafter"/>
</dbReference>
<reference evidence="3" key="1">
    <citation type="submission" date="2016-01" db="EMBL/GenBank/DDBJ databases">
        <authorList>
            <person name="Peeters C."/>
        </authorList>
    </citation>
    <scope>NUCLEOTIDE SEQUENCE [LARGE SCALE GENOMIC DNA]</scope>
    <source>
        <strain evidence="3">LMG 29323</strain>
    </source>
</reference>
<organism evidence="3 4">
    <name type="scientific">Caballeronia pedi</name>
    <dbReference type="NCBI Taxonomy" id="1777141"/>
    <lineage>
        <taxon>Bacteria</taxon>
        <taxon>Pseudomonadati</taxon>
        <taxon>Pseudomonadota</taxon>
        <taxon>Betaproteobacteria</taxon>
        <taxon>Burkholderiales</taxon>
        <taxon>Burkholderiaceae</taxon>
        <taxon>Caballeronia</taxon>
    </lineage>
</organism>
<evidence type="ECO:0000313" key="3">
    <source>
        <dbReference type="EMBL" id="SAK87836.1"/>
    </source>
</evidence>
<dbReference type="EMBL" id="FCOE02000029">
    <property type="protein sequence ID" value="SAK87836.1"/>
    <property type="molecule type" value="Genomic_DNA"/>
</dbReference>
<dbReference type="GO" id="GO:0051213">
    <property type="term" value="F:dioxygenase activity"/>
    <property type="evidence" value="ECO:0007669"/>
    <property type="project" value="UniProtKB-KW"/>
</dbReference>
<evidence type="ECO:0000256" key="1">
    <source>
        <dbReference type="ARBA" id="ARBA00009570"/>
    </source>
</evidence>
<dbReference type="CDD" id="cd00667">
    <property type="entry name" value="ring_hydroxylating_dioxygenases_beta"/>
    <property type="match status" value="1"/>
</dbReference>
<name>A0A158D0T8_9BURK</name>
<evidence type="ECO:0000256" key="2">
    <source>
        <dbReference type="ARBA" id="ARBA00023002"/>
    </source>
</evidence>
<keyword evidence="4" id="KW-1185">Reference proteome</keyword>
<sequence length="165" mass="19449">MTSFENLYLDICAFLFHEGRLLDDRQFDAWVECYDPDAVFWMPCWDDADALVDDPTKHISLIYYPNRIGLEDRVFRLNTERSGASSPEPRTTHNISNVEIVERAEKTVKVRFNWHTMNYRYKTLDHFFGTSYYTLKLGTSGFSIVDKKVVLKNDLIHQVIDIYHV</sequence>
<dbReference type="AlphaFoldDB" id="A0A158D0T8"/>
<dbReference type="OrthoDB" id="7062869at2"/>
<dbReference type="Pfam" id="PF00866">
    <property type="entry name" value="Ring_hydroxyl_B"/>
    <property type="match status" value="1"/>
</dbReference>
<dbReference type="InterPro" id="IPR000391">
    <property type="entry name" value="Rng_hydr_dOase-bsu"/>
</dbReference>
<gene>
    <name evidence="3" type="ORF">AWB80_06084</name>
</gene>
<dbReference type="PANTHER" id="PTHR41534">
    <property type="entry name" value="BLR3401 PROTEIN"/>
    <property type="match status" value="1"/>
</dbReference>
<keyword evidence="2" id="KW-0560">Oxidoreductase</keyword>
<proteinExistence type="inferred from homology"/>
<dbReference type="InterPro" id="IPR017641">
    <property type="entry name" value="Benzo_1-2-diOase_ssu"/>
</dbReference>